<dbReference type="EMBL" id="QDFT01000065">
    <property type="protein sequence ID" value="PVE61946.1"/>
    <property type="molecule type" value="Genomic_DNA"/>
</dbReference>
<evidence type="ECO:0000313" key="4">
    <source>
        <dbReference type="Proteomes" id="UP000244649"/>
    </source>
</evidence>
<dbReference type="Gene3D" id="3.30.530.20">
    <property type="match status" value="2"/>
</dbReference>
<dbReference type="InterPro" id="IPR023393">
    <property type="entry name" value="START-like_dom_sf"/>
</dbReference>
<dbReference type="CDD" id="cd07814">
    <property type="entry name" value="SRPBCC_CalC_Aha1-like"/>
    <property type="match status" value="1"/>
</dbReference>
<dbReference type="SUPFAM" id="SSF55961">
    <property type="entry name" value="Bet v1-like"/>
    <property type="match status" value="2"/>
</dbReference>
<dbReference type="Proteomes" id="UP000244649">
    <property type="component" value="Unassembled WGS sequence"/>
</dbReference>
<evidence type="ECO:0000313" key="3">
    <source>
        <dbReference type="EMBL" id="PVE61946.1"/>
    </source>
</evidence>
<comment type="similarity">
    <text evidence="1">Belongs to the AHA1 family.</text>
</comment>
<dbReference type="InterPro" id="IPR013538">
    <property type="entry name" value="ASHA1/2-like_C"/>
</dbReference>
<dbReference type="AlphaFoldDB" id="A0A2T7VZX2"/>
<accession>A0A2T7VZX2</accession>
<name>A0A2T7VZX2_MICTE</name>
<proteinExistence type="inferred from homology"/>
<reference evidence="3 4" key="1">
    <citation type="submission" date="2018-04" db="EMBL/GenBank/DDBJ databases">
        <authorList>
            <person name="Go L.Y."/>
            <person name="Mitchell J.A."/>
        </authorList>
    </citation>
    <scope>NUCLEOTIDE SEQUENCE [LARGE SCALE GENOMIC DNA]</scope>
    <source>
        <strain evidence="3 4">TPD7010</strain>
    </source>
</reference>
<dbReference type="RefSeq" id="WP_116538555.1">
    <property type="nucleotide sequence ID" value="NZ_QDFT01000065.1"/>
</dbReference>
<organism evidence="3 4">
    <name type="scientific">Microbacterium testaceum</name>
    <name type="common">Aureobacterium testaceum</name>
    <name type="synonym">Brevibacterium testaceum</name>
    <dbReference type="NCBI Taxonomy" id="2033"/>
    <lineage>
        <taxon>Bacteria</taxon>
        <taxon>Bacillati</taxon>
        <taxon>Actinomycetota</taxon>
        <taxon>Actinomycetes</taxon>
        <taxon>Micrococcales</taxon>
        <taxon>Microbacteriaceae</taxon>
        <taxon>Microbacterium</taxon>
    </lineage>
</organism>
<feature type="domain" description="Activator of Hsp90 ATPase homologue 1/2-like C-terminal" evidence="2">
    <location>
        <begin position="24"/>
        <end position="159"/>
    </location>
</feature>
<comment type="caution">
    <text evidence="3">The sequence shown here is derived from an EMBL/GenBank/DDBJ whole genome shotgun (WGS) entry which is preliminary data.</text>
</comment>
<evidence type="ECO:0000259" key="2">
    <source>
        <dbReference type="Pfam" id="PF08327"/>
    </source>
</evidence>
<dbReference type="Pfam" id="PF08327">
    <property type="entry name" value="AHSA1"/>
    <property type="match status" value="2"/>
</dbReference>
<evidence type="ECO:0000256" key="1">
    <source>
        <dbReference type="ARBA" id="ARBA00006817"/>
    </source>
</evidence>
<feature type="domain" description="Activator of Hsp90 ATPase homologue 1/2-like C-terminal" evidence="2">
    <location>
        <begin position="190"/>
        <end position="322"/>
    </location>
</feature>
<gene>
    <name evidence="3" type="ORF">DC432_15070</name>
</gene>
<protein>
    <submittedName>
        <fullName evidence="3">ATPase</fullName>
    </submittedName>
</protein>
<sequence>MPVTSVESDLEALTMTLIADFAVGPERLWAVFTDPRQLERFWGPPGWPSTFDAFDFRVGGYAKYHMTSPRGERAGGAWEFTAIDEPRGFEVIDSFADENGDPLEGMPSMRMVFTFEATPEGARMTNVSHFTSADALEQVVAMGAVEGSTLAMNQLDAVLQGLRAFAQGQGTRLEILSDQHVRITRLIEGPRELVWRAHLDPDLMRQWMLGPDGWRMSVSEIDRREGGRYRIAWEPEPGTEGEGFGFDGEILLLDEPRRMVQTEHMTGTDLPTTTNDLSLYEEDGATLVTLVIEYPDAATRDAVLATGMVDGMEESFRRMERVVLT</sequence>